<dbReference type="InterPro" id="IPR013783">
    <property type="entry name" value="Ig-like_fold"/>
</dbReference>
<dbReference type="PANTHER" id="PTHR23268">
    <property type="entry name" value="T-CELL RECEPTOR BETA CHAIN"/>
    <property type="match status" value="1"/>
</dbReference>
<evidence type="ECO:0000256" key="1">
    <source>
        <dbReference type="ARBA" id="ARBA00022729"/>
    </source>
</evidence>
<dbReference type="AlphaFoldDB" id="A0A7M4DXU0"/>
<dbReference type="OMA" id="HYSYGVQ"/>
<evidence type="ECO:0000313" key="5">
    <source>
        <dbReference type="Ensembl" id="ENSCPRP00005001391.1"/>
    </source>
</evidence>
<dbReference type="SMART" id="SM00409">
    <property type="entry name" value="IG"/>
    <property type="match status" value="1"/>
</dbReference>
<dbReference type="Gene3D" id="2.60.40.10">
    <property type="entry name" value="Immunoglobulins"/>
    <property type="match status" value="1"/>
</dbReference>
<name>A0A7M4DXU0_CROPO</name>
<dbReference type="InterPro" id="IPR050413">
    <property type="entry name" value="TCR_beta_variable"/>
</dbReference>
<dbReference type="InterPro" id="IPR036179">
    <property type="entry name" value="Ig-like_dom_sf"/>
</dbReference>
<keyword evidence="1 3" id="KW-0732">Signal</keyword>
<dbReference type="GO" id="GO:0005886">
    <property type="term" value="C:plasma membrane"/>
    <property type="evidence" value="ECO:0007669"/>
    <property type="project" value="TreeGrafter"/>
</dbReference>
<feature type="signal peptide" evidence="3">
    <location>
        <begin position="1"/>
        <end position="26"/>
    </location>
</feature>
<evidence type="ECO:0000256" key="3">
    <source>
        <dbReference type="SAM" id="SignalP"/>
    </source>
</evidence>
<dbReference type="InterPro" id="IPR007110">
    <property type="entry name" value="Ig-like_dom"/>
</dbReference>
<organism evidence="5 6">
    <name type="scientific">Crocodylus porosus</name>
    <name type="common">Saltwater crocodile</name>
    <name type="synonym">Estuarine crocodile</name>
    <dbReference type="NCBI Taxonomy" id="8502"/>
    <lineage>
        <taxon>Eukaryota</taxon>
        <taxon>Metazoa</taxon>
        <taxon>Chordata</taxon>
        <taxon>Craniata</taxon>
        <taxon>Vertebrata</taxon>
        <taxon>Euteleostomi</taxon>
        <taxon>Archelosauria</taxon>
        <taxon>Archosauria</taxon>
        <taxon>Crocodylia</taxon>
        <taxon>Longirostres</taxon>
        <taxon>Crocodylidae</taxon>
        <taxon>Crocodylus</taxon>
    </lineage>
</organism>
<dbReference type="PROSITE" id="PS50835">
    <property type="entry name" value="IG_LIKE"/>
    <property type="match status" value="1"/>
</dbReference>
<dbReference type="GO" id="GO:0002376">
    <property type="term" value="P:immune system process"/>
    <property type="evidence" value="ECO:0007669"/>
    <property type="project" value="UniProtKB-KW"/>
</dbReference>
<sequence>MGLRIAFSHLFYGVFSLCLSTGITDAKITQIASLVLRRGEEAQLTCKQNDNHNYMYWYQQKQGQGLKLISYSTAAENENMEQGDNSDSFHPSRPNTENFNMNISAVQVNHLATYFCASSLDTALHYHLLLLQKPPSGQVAPLISTQT</sequence>
<proteinExistence type="predicted"/>
<dbReference type="Pfam" id="PF07686">
    <property type="entry name" value="V-set"/>
    <property type="match status" value="1"/>
</dbReference>
<protein>
    <recommendedName>
        <fullName evidence="4">Ig-like domain-containing protein</fullName>
    </recommendedName>
</protein>
<evidence type="ECO:0000256" key="2">
    <source>
        <dbReference type="ARBA" id="ARBA00022859"/>
    </source>
</evidence>
<keyword evidence="6" id="KW-1185">Reference proteome</keyword>
<accession>A0A7M4DXU0</accession>
<evidence type="ECO:0000259" key="4">
    <source>
        <dbReference type="PROSITE" id="PS50835"/>
    </source>
</evidence>
<dbReference type="Proteomes" id="UP000594220">
    <property type="component" value="Unplaced"/>
</dbReference>
<feature type="domain" description="Ig-like" evidence="4">
    <location>
        <begin position="26"/>
        <end position="116"/>
    </location>
</feature>
<reference evidence="5" key="2">
    <citation type="submission" date="2025-09" db="UniProtKB">
        <authorList>
            <consortium name="Ensembl"/>
        </authorList>
    </citation>
    <scope>IDENTIFICATION</scope>
</reference>
<evidence type="ECO:0000313" key="6">
    <source>
        <dbReference type="Proteomes" id="UP000594220"/>
    </source>
</evidence>
<dbReference type="Ensembl" id="ENSCPRT00005001632.1">
    <property type="protein sequence ID" value="ENSCPRP00005001391.1"/>
    <property type="gene ID" value="ENSCPRG00005001064.1"/>
</dbReference>
<dbReference type="SMART" id="SM00406">
    <property type="entry name" value="IGv"/>
    <property type="match status" value="1"/>
</dbReference>
<dbReference type="InterPro" id="IPR013106">
    <property type="entry name" value="Ig_V-set"/>
</dbReference>
<reference evidence="5" key="1">
    <citation type="submission" date="2025-08" db="UniProtKB">
        <authorList>
            <consortium name="Ensembl"/>
        </authorList>
    </citation>
    <scope>IDENTIFICATION</scope>
</reference>
<dbReference type="GeneTree" id="ENSGT00940000162480"/>
<dbReference type="GO" id="GO:0007166">
    <property type="term" value="P:cell surface receptor signaling pathway"/>
    <property type="evidence" value="ECO:0007669"/>
    <property type="project" value="TreeGrafter"/>
</dbReference>
<dbReference type="InterPro" id="IPR003599">
    <property type="entry name" value="Ig_sub"/>
</dbReference>
<feature type="chain" id="PRO_5029839551" description="Ig-like domain-containing protein" evidence="3">
    <location>
        <begin position="27"/>
        <end position="147"/>
    </location>
</feature>
<keyword evidence="2" id="KW-0391">Immunity</keyword>
<dbReference type="SUPFAM" id="SSF48726">
    <property type="entry name" value="Immunoglobulin"/>
    <property type="match status" value="1"/>
</dbReference>